<evidence type="ECO:0000256" key="5">
    <source>
        <dbReference type="ARBA" id="ARBA00022490"/>
    </source>
</evidence>
<dbReference type="PROSITE" id="PS51192">
    <property type="entry name" value="HELICASE_ATP_BIND_1"/>
    <property type="match status" value="1"/>
</dbReference>
<dbReference type="SMART" id="SM00957">
    <property type="entry name" value="SecA_DEAD"/>
    <property type="match status" value="1"/>
</dbReference>
<dbReference type="PANTHER" id="PTHR30612:SF0">
    <property type="entry name" value="CHLOROPLAST PROTEIN-TRANSPORTING ATPASE"/>
    <property type="match status" value="1"/>
</dbReference>
<dbReference type="InterPro" id="IPR004027">
    <property type="entry name" value="SEC_C_motif"/>
</dbReference>
<keyword evidence="8" id="KW-0862">Zinc</keyword>
<dbReference type="FunFam" id="1.10.3060.10:FF:000002">
    <property type="entry name" value="Preprotein translocase subunit SecA"/>
    <property type="match status" value="1"/>
</dbReference>
<feature type="binding site" evidence="15">
    <location>
        <position position="85"/>
    </location>
    <ligand>
        <name>ATP</name>
        <dbReference type="ChEBI" id="CHEBI:30616"/>
    </ligand>
</feature>
<dbReference type="Pfam" id="PF01043">
    <property type="entry name" value="SecA_PP_bind"/>
    <property type="match status" value="1"/>
</dbReference>
<evidence type="ECO:0000256" key="4">
    <source>
        <dbReference type="ARBA" id="ARBA00022475"/>
    </source>
</evidence>
<keyword evidence="12 15" id="KW-0811">Translocation</keyword>
<feature type="binding site" evidence="15">
    <location>
        <begin position="103"/>
        <end position="107"/>
    </location>
    <ligand>
        <name>ATP</name>
        <dbReference type="ChEBI" id="CHEBI:30616"/>
    </ligand>
</feature>
<evidence type="ECO:0000259" key="19">
    <source>
        <dbReference type="PROSITE" id="PS51196"/>
    </source>
</evidence>
<dbReference type="Pfam" id="PF02810">
    <property type="entry name" value="SEC-C"/>
    <property type="match status" value="1"/>
</dbReference>
<evidence type="ECO:0000256" key="3">
    <source>
        <dbReference type="ARBA" id="ARBA00022448"/>
    </source>
</evidence>
<dbReference type="GO" id="GO:0005886">
    <property type="term" value="C:plasma membrane"/>
    <property type="evidence" value="ECO:0007669"/>
    <property type="project" value="UniProtKB-SubCell"/>
</dbReference>
<dbReference type="GO" id="GO:0017038">
    <property type="term" value="P:protein import"/>
    <property type="evidence" value="ECO:0007669"/>
    <property type="project" value="InterPro"/>
</dbReference>
<feature type="region of interest" description="Disordered" evidence="17">
    <location>
        <begin position="845"/>
        <end position="990"/>
    </location>
</feature>
<comment type="similarity">
    <text evidence="2 15 16">Belongs to the SecA family.</text>
</comment>
<dbReference type="NCBIfam" id="NF009538">
    <property type="entry name" value="PRK12904.1"/>
    <property type="match status" value="1"/>
</dbReference>
<dbReference type="NCBIfam" id="TIGR00963">
    <property type="entry name" value="secA"/>
    <property type="match status" value="1"/>
</dbReference>
<keyword evidence="5 15" id="KW-0963">Cytoplasm</keyword>
<name>A0A7G7MPR9_9PSEU</name>
<evidence type="ECO:0000256" key="8">
    <source>
        <dbReference type="ARBA" id="ARBA00022833"/>
    </source>
</evidence>
<dbReference type="Proteomes" id="UP000515728">
    <property type="component" value="Chromosome"/>
</dbReference>
<dbReference type="SUPFAM" id="SSF81886">
    <property type="entry name" value="Helical scaffold and wing domains of SecA"/>
    <property type="match status" value="1"/>
</dbReference>
<dbReference type="PROSITE" id="PS01312">
    <property type="entry name" value="SECA"/>
    <property type="match status" value="1"/>
</dbReference>
<evidence type="ECO:0000256" key="11">
    <source>
        <dbReference type="ARBA" id="ARBA00022967"/>
    </source>
</evidence>
<feature type="compositionally biased region" description="Low complexity" evidence="17">
    <location>
        <begin position="845"/>
        <end position="896"/>
    </location>
</feature>
<dbReference type="FunFam" id="3.40.50.300:FF:000334">
    <property type="entry name" value="Protein translocase subunit SecA"/>
    <property type="match status" value="1"/>
</dbReference>
<evidence type="ECO:0000256" key="7">
    <source>
        <dbReference type="ARBA" id="ARBA00022741"/>
    </source>
</evidence>
<dbReference type="FunFam" id="3.40.50.300:FF:000113">
    <property type="entry name" value="Preprotein translocase subunit SecA"/>
    <property type="match status" value="1"/>
</dbReference>
<evidence type="ECO:0000256" key="15">
    <source>
        <dbReference type="HAMAP-Rule" id="MF_01382"/>
    </source>
</evidence>
<dbReference type="InterPro" id="IPR014018">
    <property type="entry name" value="SecA_motor_DEAD"/>
</dbReference>
<dbReference type="SMART" id="SM00958">
    <property type="entry name" value="SecA_PP_bind"/>
    <property type="match status" value="1"/>
</dbReference>
<keyword evidence="7 15" id="KW-0547">Nucleotide-binding</keyword>
<dbReference type="InterPro" id="IPR020937">
    <property type="entry name" value="SecA_CS"/>
</dbReference>
<comment type="subunit">
    <text evidence="15">Monomer and homodimer. Part of the essential Sec protein translocation apparatus which comprises SecA, SecYEG and auxiliary proteins SecDF. Other proteins may also be involved.</text>
</comment>
<evidence type="ECO:0000313" key="21">
    <source>
        <dbReference type="Proteomes" id="UP000515728"/>
    </source>
</evidence>
<keyword evidence="3 15" id="KW-0813">Transport</keyword>
<dbReference type="InterPro" id="IPR000185">
    <property type="entry name" value="SecA"/>
</dbReference>
<dbReference type="InterPro" id="IPR036670">
    <property type="entry name" value="SecA_X-link_sf"/>
</dbReference>
<evidence type="ECO:0000313" key="20">
    <source>
        <dbReference type="EMBL" id="QNG54780.1"/>
    </source>
</evidence>
<dbReference type="InterPro" id="IPR011130">
    <property type="entry name" value="SecA_preprotein_X-link_dom"/>
</dbReference>
<organism evidence="20 21">
    <name type="scientific">Pseudonocardia petroleophila</name>
    <dbReference type="NCBI Taxonomy" id="37331"/>
    <lineage>
        <taxon>Bacteria</taxon>
        <taxon>Bacillati</taxon>
        <taxon>Actinomycetota</taxon>
        <taxon>Actinomycetes</taxon>
        <taxon>Pseudonocardiales</taxon>
        <taxon>Pseudonocardiaceae</taxon>
        <taxon>Pseudonocardia</taxon>
    </lineage>
</organism>
<keyword evidence="21" id="KW-1185">Reference proteome</keyword>
<dbReference type="PANTHER" id="PTHR30612">
    <property type="entry name" value="SECA INNER MEMBRANE COMPONENT OF SEC PROTEIN SECRETION SYSTEM"/>
    <property type="match status" value="1"/>
</dbReference>
<dbReference type="GO" id="GO:0008564">
    <property type="term" value="F:protein-exporting ATPase activity"/>
    <property type="evidence" value="ECO:0007669"/>
    <property type="project" value="UniProtKB-EC"/>
</dbReference>
<keyword evidence="10 15" id="KW-0653">Protein transport</keyword>
<dbReference type="FunFam" id="3.90.1440.10:FF:000002">
    <property type="entry name" value="Protein translocase subunit SecA"/>
    <property type="match status" value="1"/>
</dbReference>
<dbReference type="InterPro" id="IPR036266">
    <property type="entry name" value="SecA_Wing/Scaffold_sf"/>
</dbReference>
<feature type="binding site" evidence="15">
    <location>
        <position position="492"/>
    </location>
    <ligand>
        <name>ATP</name>
        <dbReference type="ChEBI" id="CHEBI:30616"/>
    </ligand>
</feature>
<accession>A0A7G7MPR9</accession>
<dbReference type="CDD" id="cd17928">
    <property type="entry name" value="DEXDc_SecA"/>
    <property type="match status" value="1"/>
</dbReference>
<comment type="function">
    <text evidence="15">Part of the Sec protein translocase complex. Interacts with the SecYEG preprotein conducting channel. Has a central role in coupling the hydrolysis of ATP to the transfer of proteins into and across the cell membrane, serving as an ATP-driven molecular motor driving the stepwise translocation of polypeptide chains across the membrane.</text>
</comment>
<dbReference type="Pfam" id="PF07516">
    <property type="entry name" value="SecA_SW"/>
    <property type="match status" value="1"/>
</dbReference>
<proteinExistence type="inferred from homology"/>
<dbReference type="Pfam" id="PF21090">
    <property type="entry name" value="P-loop_SecA"/>
    <property type="match status" value="1"/>
</dbReference>
<dbReference type="GO" id="GO:0005829">
    <property type="term" value="C:cytosol"/>
    <property type="evidence" value="ECO:0007669"/>
    <property type="project" value="TreeGrafter"/>
</dbReference>
<keyword evidence="9 15" id="KW-0067">ATP-binding</keyword>
<dbReference type="KEGG" id="ppel:H6H00_13390"/>
<dbReference type="GO" id="GO:0006605">
    <property type="term" value="P:protein targeting"/>
    <property type="evidence" value="ECO:0007669"/>
    <property type="project" value="UniProtKB-UniRule"/>
</dbReference>
<evidence type="ECO:0000259" key="18">
    <source>
        <dbReference type="PROSITE" id="PS51192"/>
    </source>
</evidence>
<evidence type="ECO:0000256" key="6">
    <source>
        <dbReference type="ARBA" id="ARBA00022723"/>
    </source>
</evidence>
<dbReference type="PROSITE" id="PS51196">
    <property type="entry name" value="SECA_MOTOR_DEAD"/>
    <property type="match status" value="1"/>
</dbReference>
<feature type="domain" description="SecA family profile" evidence="19">
    <location>
        <begin position="1"/>
        <end position="614"/>
    </location>
</feature>
<comment type="subcellular location">
    <subcellularLocation>
        <location evidence="15">Cell membrane</location>
        <topology evidence="15">Peripheral membrane protein</topology>
        <orientation evidence="15">Cytoplasmic side</orientation>
    </subcellularLocation>
    <subcellularLocation>
        <location evidence="15">Cytoplasm</location>
    </subcellularLocation>
    <text evidence="15">Distribution is 50-50.</text>
</comment>
<dbReference type="AlphaFoldDB" id="A0A7G7MPR9"/>
<evidence type="ECO:0000256" key="1">
    <source>
        <dbReference type="ARBA" id="ARBA00001947"/>
    </source>
</evidence>
<comment type="cofactor">
    <cofactor evidence="1">
        <name>Zn(2+)</name>
        <dbReference type="ChEBI" id="CHEBI:29105"/>
    </cofactor>
</comment>
<dbReference type="EMBL" id="CP060131">
    <property type="protein sequence ID" value="QNG54780.1"/>
    <property type="molecule type" value="Genomic_DNA"/>
</dbReference>
<dbReference type="Gene3D" id="3.10.450.50">
    <property type="match status" value="1"/>
</dbReference>
<dbReference type="HAMAP" id="MF_01382">
    <property type="entry name" value="SecA"/>
    <property type="match status" value="1"/>
</dbReference>
<dbReference type="Pfam" id="PF07517">
    <property type="entry name" value="SecA_DEAD"/>
    <property type="match status" value="1"/>
</dbReference>
<dbReference type="PRINTS" id="PR00906">
    <property type="entry name" value="SECA"/>
</dbReference>
<gene>
    <name evidence="15 20" type="primary">secA</name>
    <name evidence="20" type="ORF">H6H00_13390</name>
</gene>
<dbReference type="InterPro" id="IPR027417">
    <property type="entry name" value="P-loop_NTPase"/>
</dbReference>
<evidence type="ECO:0000256" key="2">
    <source>
        <dbReference type="ARBA" id="ARBA00007650"/>
    </source>
</evidence>
<keyword evidence="6" id="KW-0479">Metal-binding</keyword>
<evidence type="ECO:0000256" key="12">
    <source>
        <dbReference type="ARBA" id="ARBA00023010"/>
    </source>
</evidence>
<keyword evidence="13 15" id="KW-0472">Membrane</keyword>
<sequence length="990" mass="109043">MPLLDRLLRAGETKLVKRLGRIAAHIDTLEPDVEGLTDAELRAKTDEFRGRFADGETLDELLPEAFAVVREAARRTIGQRPFTVQLMGGAALHLGNIAEMKTGEGKTLTSTLPAYLNAISGEGVHLVTVNDYLAKRDSESMGRIHRFLGLSVGVILSEMPPLIRRGQYKADITYGTNNEFGFDYLRDNMAWNKADMVQRGHNFAVVDEADSILIDEARTPLIISGPAEQSARWYQEFARMAPMLKRDVHYEVDERKRTVGVTEEGVTLVEDQLGIDNLYEAANTPLVGYLNNAIKVKELFKKDKDYIVRDGQVLIVDEFTGRVLAGRRYNEGMHQAIEAKEGVEVKAENQTLATITLQNYFRLYERLSGMTGTAQTEAAELNQIYKLGVVPIPTNKDMVRKDQPDLIYKTEEAKFEAVADDIAEKHKVGQPVLVGTTSVEKSEYLSKLLVKRQVPHEVLNAKHHEREAAIVAQAGHAGAVTVATNMAGRGTDIVLGGNPEFLADLELRRRGLDPVETREEYEAAWDDAVATMKAQVAAEAEEVKAAGGLYVLGTERHESRRIDNQLRGRSGRQGDQGESRFYLSLGDELMRRFNGHMVESIMNRFNLPDDVPIEAGMVTKAIRSAQTQVEQQNFEIRKNVLKYDEVLNQQRTVIYSERRRVLAGENIQEQIEHMLTDVVTAYVDGETGQGYSEDWDLDKLWTALRTVYPVGIRWQDLADSDDDGDLDDPGDLTKDVLIAAVLEDARAAYARREAEIDAMIGAQGGMRELERQVLMQVIDRKWREHLYEMDYLKEGIGLRAMAQRDPVIEYQREGYDMFSAMLEGIKEETVGHLFNVKVQAAAPAQPPADAAAQPAAAQPAAAQPAAAQPAPVAVEPAPATEPATPATGVPAAPARPTGRRRRPEPAAPAAAVDDAAATSVLPNAFTGARPADLRYSGPTEDGGTVTRGGNGRAGRSAARSESEPSRNRPCPCGSGRKYKQCHGSSTAARP</sequence>
<evidence type="ECO:0000256" key="16">
    <source>
        <dbReference type="RuleBase" id="RU003874"/>
    </source>
</evidence>
<dbReference type="GO" id="GO:0005524">
    <property type="term" value="F:ATP binding"/>
    <property type="evidence" value="ECO:0007669"/>
    <property type="project" value="UniProtKB-UniRule"/>
</dbReference>
<reference evidence="20 21" key="1">
    <citation type="submission" date="2020-08" db="EMBL/GenBank/DDBJ databases">
        <authorList>
            <person name="Mo P."/>
        </authorList>
    </citation>
    <scope>NUCLEOTIDE SEQUENCE [LARGE SCALE GENOMIC DNA]</scope>
    <source>
        <strain evidence="20 21">CGMCC 4.1532</strain>
    </source>
</reference>
<dbReference type="InterPro" id="IPR044722">
    <property type="entry name" value="SecA_SF2_C"/>
</dbReference>
<dbReference type="GO" id="GO:0046872">
    <property type="term" value="F:metal ion binding"/>
    <property type="evidence" value="ECO:0007669"/>
    <property type="project" value="UniProtKB-KW"/>
</dbReference>
<dbReference type="InterPro" id="IPR011116">
    <property type="entry name" value="SecA_Wing/Scaffold"/>
</dbReference>
<evidence type="ECO:0000256" key="14">
    <source>
        <dbReference type="ARBA" id="ARBA00034006"/>
    </source>
</evidence>
<protein>
    <recommendedName>
        <fullName evidence="15 16">Protein translocase subunit SecA</fullName>
        <ecNumber evidence="15">7.4.2.8</ecNumber>
    </recommendedName>
</protein>
<feature type="compositionally biased region" description="Low complexity" evidence="17">
    <location>
        <begin position="907"/>
        <end position="918"/>
    </location>
</feature>
<dbReference type="Gene3D" id="3.90.1440.10">
    <property type="entry name" value="SecA, preprotein cross-linking domain"/>
    <property type="match status" value="1"/>
</dbReference>
<dbReference type="GO" id="GO:0043952">
    <property type="term" value="P:protein transport by the Sec complex"/>
    <property type="evidence" value="ECO:0007669"/>
    <property type="project" value="UniProtKB-ARBA"/>
</dbReference>
<dbReference type="EC" id="7.4.2.8" evidence="15"/>
<keyword evidence="4 15" id="KW-1003">Cell membrane</keyword>
<evidence type="ECO:0000256" key="13">
    <source>
        <dbReference type="ARBA" id="ARBA00023136"/>
    </source>
</evidence>
<dbReference type="SUPFAM" id="SSF81767">
    <property type="entry name" value="Pre-protein crosslinking domain of SecA"/>
    <property type="match status" value="1"/>
</dbReference>
<dbReference type="InterPro" id="IPR011115">
    <property type="entry name" value="SecA_DEAD"/>
</dbReference>
<evidence type="ECO:0000256" key="9">
    <source>
        <dbReference type="ARBA" id="ARBA00022840"/>
    </source>
</evidence>
<evidence type="ECO:0000256" key="17">
    <source>
        <dbReference type="SAM" id="MobiDB-lite"/>
    </source>
</evidence>
<dbReference type="GO" id="GO:0031522">
    <property type="term" value="C:cell envelope Sec protein transport complex"/>
    <property type="evidence" value="ECO:0007669"/>
    <property type="project" value="TreeGrafter"/>
</dbReference>
<dbReference type="InterPro" id="IPR014001">
    <property type="entry name" value="Helicase_ATP-bd"/>
</dbReference>
<dbReference type="Gene3D" id="3.40.50.300">
    <property type="entry name" value="P-loop containing nucleotide triphosphate hydrolases"/>
    <property type="match status" value="2"/>
</dbReference>
<dbReference type="Gene3D" id="1.10.3060.10">
    <property type="entry name" value="Helical scaffold and wing domains of SecA"/>
    <property type="match status" value="1"/>
</dbReference>
<comment type="catalytic activity">
    <reaction evidence="14 15">
        <text>ATP + H2O + cellular proteinSide 1 = ADP + phosphate + cellular proteinSide 2.</text>
        <dbReference type="EC" id="7.4.2.8"/>
    </reaction>
</comment>
<keyword evidence="11 15" id="KW-1278">Translocase</keyword>
<dbReference type="GO" id="GO:0065002">
    <property type="term" value="P:intracellular protein transmembrane transport"/>
    <property type="evidence" value="ECO:0007669"/>
    <property type="project" value="UniProtKB-UniRule"/>
</dbReference>
<dbReference type="SUPFAM" id="SSF52540">
    <property type="entry name" value="P-loop containing nucleoside triphosphate hydrolases"/>
    <property type="match status" value="2"/>
</dbReference>
<dbReference type="RefSeq" id="WP_185721581.1">
    <property type="nucleotide sequence ID" value="NZ_BAAAWI010000001.1"/>
</dbReference>
<dbReference type="CDD" id="cd18803">
    <property type="entry name" value="SF2_C_secA"/>
    <property type="match status" value="1"/>
</dbReference>
<feature type="domain" description="Helicase ATP-binding" evidence="18">
    <location>
        <begin position="87"/>
        <end position="245"/>
    </location>
</feature>
<evidence type="ECO:0000256" key="10">
    <source>
        <dbReference type="ARBA" id="ARBA00022927"/>
    </source>
</evidence>